<organism evidence="5">
    <name type="scientific">Bradyrhizobium septentrionale</name>
    <dbReference type="NCBI Taxonomy" id="1404411"/>
    <lineage>
        <taxon>Bacteria</taxon>
        <taxon>Pseudomonadati</taxon>
        <taxon>Pseudomonadota</taxon>
        <taxon>Alphaproteobacteria</taxon>
        <taxon>Hyphomicrobiales</taxon>
        <taxon>Nitrobacteraceae</taxon>
        <taxon>Bradyrhizobium</taxon>
    </lineage>
</organism>
<dbReference type="InterPro" id="IPR028082">
    <property type="entry name" value="Peripla_BP_I"/>
</dbReference>
<dbReference type="Gene3D" id="3.40.50.2300">
    <property type="match status" value="2"/>
</dbReference>
<feature type="domain" description="Leucine-binding protein" evidence="4">
    <location>
        <begin position="44"/>
        <end position="396"/>
    </location>
</feature>
<dbReference type="Proteomes" id="UP001432046">
    <property type="component" value="Chromosome"/>
</dbReference>
<protein>
    <submittedName>
        <fullName evidence="5">ABC transporter substrate-binding protein</fullName>
    </submittedName>
</protein>
<name>A0A974A525_9BRAD</name>
<evidence type="ECO:0000256" key="1">
    <source>
        <dbReference type="ARBA" id="ARBA00010062"/>
    </source>
</evidence>
<comment type="similarity">
    <text evidence="1">Belongs to the leucine-binding protein family.</text>
</comment>
<feature type="chain" id="PRO_5038020781" evidence="3">
    <location>
        <begin position="30"/>
        <end position="413"/>
    </location>
</feature>
<evidence type="ECO:0000313" key="5">
    <source>
        <dbReference type="EMBL" id="NVI47924.1"/>
    </source>
</evidence>
<evidence type="ECO:0000313" key="6">
    <source>
        <dbReference type="EMBL" id="WXC82328.1"/>
    </source>
</evidence>
<evidence type="ECO:0000259" key="4">
    <source>
        <dbReference type="Pfam" id="PF13458"/>
    </source>
</evidence>
<dbReference type="RefSeq" id="WP_166214737.1">
    <property type="nucleotide sequence ID" value="NZ_CP088285.1"/>
</dbReference>
<dbReference type="EMBL" id="CP147711">
    <property type="protein sequence ID" value="WXC82328.1"/>
    <property type="molecule type" value="Genomic_DNA"/>
</dbReference>
<evidence type="ECO:0000256" key="3">
    <source>
        <dbReference type="SAM" id="SignalP"/>
    </source>
</evidence>
<evidence type="ECO:0000256" key="2">
    <source>
        <dbReference type="ARBA" id="ARBA00022729"/>
    </source>
</evidence>
<dbReference type="CDD" id="cd06343">
    <property type="entry name" value="PBP1_ABC_ligand_binding-like"/>
    <property type="match status" value="1"/>
</dbReference>
<dbReference type="PANTHER" id="PTHR47235">
    <property type="entry name" value="BLR6548 PROTEIN"/>
    <property type="match status" value="1"/>
</dbReference>
<dbReference type="AlphaFoldDB" id="A0A974A525"/>
<keyword evidence="2 3" id="KW-0732">Signal</keyword>
<reference evidence="5" key="1">
    <citation type="submission" date="2020-06" db="EMBL/GenBank/DDBJ databases">
        <title>Whole Genome Sequence of Bradyrhizobium sp. Strain 1S1.</title>
        <authorList>
            <person name="Bromfield E.S.P."/>
            <person name="Cloutier S."/>
        </authorList>
    </citation>
    <scope>NUCLEOTIDE SEQUENCE [LARGE SCALE GENOMIC DNA]</scope>
    <source>
        <strain evidence="5">1S1</strain>
    </source>
</reference>
<feature type="signal peptide" evidence="3">
    <location>
        <begin position="1"/>
        <end position="29"/>
    </location>
</feature>
<reference evidence="6" key="2">
    <citation type="journal article" date="2021" name="Int. J. Syst. Evol. Microbiol.">
        <title>Bradyrhizobium septentrionale sp. nov. (sv. septentrionale) and Bradyrhizobium quebecense sp. nov. (sv. septentrionale) associated with legumes native to Canada possess rearranged symbiosis genes and numerous insertion sequences.</title>
        <authorList>
            <person name="Bromfield E.S.P."/>
            <person name="Cloutier S."/>
        </authorList>
    </citation>
    <scope>NUCLEOTIDE SEQUENCE</scope>
    <source>
        <strain evidence="6">5S5</strain>
    </source>
</reference>
<dbReference type="EMBL" id="JAAOLE020000001">
    <property type="protein sequence ID" value="NVI47924.1"/>
    <property type="molecule type" value="Genomic_DNA"/>
</dbReference>
<dbReference type="SUPFAM" id="SSF53822">
    <property type="entry name" value="Periplasmic binding protein-like I"/>
    <property type="match status" value="1"/>
</dbReference>
<accession>A0A974A525</accession>
<dbReference type="PANTHER" id="PTHR47235:SF1">
    <property type="entry name" value="BLR6548 PROTEIN"/>
    <property type="match status" value="1"/>
</dbReference>
<proteinExistence type="inferred from homology"/>
<dbReference type="InterPro" id="IPR028081">
    <property type="entry name" value="Leu-bd"/>
</dbReference>
<keyword evidence="7" id="KW-1185">Reference proteome</keyword>
<sequence>MMHYRRLSYVNCVKSAALAGLLTIAVATAANAQKKYDPGATDTEIKVGNIMPYSGPASAYATIGKTEAAYFNKLNSEGGINGRKVNFISYDDAYSPPKMVEQARKLVESDEVLLIFNPLGTPGNTAIQKYMNAKKVPQLFVSTGAAKWNDPKNFPWTMGWQPSYQVEARIYAKYILQKYPGKTIGVLYQNDDFGKDYLIGLHDGLGDQAKKLIIVESSYETSSPTVDSQIVQIKGANPDIFVNIATPKFAAQAIKKAAELDWHPVQFLTNVSVSIGGVMKPAGYEASQDILSTQYLKDPADHEWKNDPPMNEWRAFMTKWYPEGDQNDASTVFGYGVAKGLEQVLRQCGDDLTRENLIKQAASLNFEIGVYLPGTKIKTGPDDYAPIEQLQMMRFKGESWERFGPVMSGEKSS</sequence>
<dbReference type="Pfam" id="PF13458">
    <property type="entry name" value="Peripla_BP_6"/>
    <property type="match status" value="1"/>
</dbReference>
<evidence type="ECO:0000313" key="7">
    <source>
        <dbReference type="Proteomes" id="UP001432046"/>
    </source>
</evidence>
<gene>
    <name evidence="5" type="ORF">HAP48_034225</name>
    <name evidence="6" type="ORF">WDK88_12450</name>
</gene>
<reference evidence="6" key="3">
    <citation type="submission" date="2024-03" db="EMBL/GenBank/DDBJ databases">
        <authorList>
            <person name="Bromfield E.S.P."/>
            <person name="Cloutier S."/>
        </authorList>
    </citation>
    <scope>NUCLEOTIDE SEQUENCE</scope>
    <source>
        <strain evidence="6">5S5</strain>
    </source>
</reference>